<feature type="region of interest" description="Disordered" evidence="1">
    <location>
        <begin position="98"/>
        <end position="140"/>
    </location>
</feature>
<evidence type="ECO:0000313" key="3">
    <source>
        <dbReference type="Proteomes" id="UP001221757"/>
    </source>
</evidence>
<evidence type="ECO:0000313" key="2">
    <source>
        <dbReference type="EMBL" id="KAJ7710799.1"/>
    </source>
</evidence>
<protein>
    <submittedName>
        <fullName evidence="2">Uncharacterized protein</fullName>
    </submittedName>
</protein>
<sequence>MLVRTRSARKSACARLGRRTWRDRGLEERGRLRGAAATPEARDGCGASLLSGTGFDGRMGTAGRGYVGYGRGGDRRVQDGFRCQRARSRAGYTSFVGDGVESPGGHGHVHAGGVRGSEETGSGRGSKFEGGGGEEGEEPSIRACPVSSWDDVHGGPRVKGHRRVFGRAGLCQVGWVRRVAIRYGARALEHAWLRDTGRGPVCRDESGMRLRPLRQTANKEPHSGVQECGGEWYGYRTRRD</sequence>
<feature type="compositionally biased region" description="Gly residues" evidence="1">
    <location>
        <begin position="122"/>
        <end position="131"/>
    </location>
</feature>
<evidence type="ECO:0000256" key="1">
    <source>
        <dbReference type="SAM" id="MobiDB-lite"/>
    </source>
</evidence>
<dbReference type="AlphaFoldDB" id="A0AAD7H2S0"/>
<organism evidence="2 3">
    <name type="scientific">Mycena rosella</name>
    <name type="common">Pink bonnet</name>
    <name type="synonym">Agaricus rosellus</name>
    <dbReference type="NCBI Taxonomy" id="1033263"/>
    <lineage>
        <taxon>Eukaryota</taxon>
        <taxon>Fungi</taxon>
        <taxon>Dikarya</taxon>
        <taxon>Basidiomycota</taxon>
        <taxon>Agaricomycotina</taxon>
        <taxon>Agaricomycetes</taxon>
        <taxon>Agaricomycetidae</taxon>
        <taxon>Agaricales</taxon>
        <taxon>Marasmiineae</taxon>
        <taxon>Mycenaceae</taxon>
        <taxon>Mycena</taxon>
    </lineage>
</organism>
<keyword evidence="3" id="KW-1185">Reference proteome</keyword>
<reference evidence="2" key="1">
    <citation type="submission" date="2023-03" db="EMBL/GenBank/DDBJ databases">
        <title>Massive genome expansion in bonnet fungi (Mycena s.s.) driven by repeated elements and novel gene families across ecological guilds.</title>
        <authorList>
            <consortium name="Lawrence Berkeley National Laboratory"/>
            <person name="Harder C.B."/>
            <person name="Miyauchi S."/>
            <person name="Viragh M."/>
            <person name="Kuo A."/>
            <person name="Thoen E."/>
            <person name="Andreopoulos B."/>
            <person name="Lu D."/>
            <person name="Skrede I."/>
            <person name="Drula E."/>
            <person name="Henrissat B."/>
            <person name="Morin E."/>
            <person name="Kohler A."/>
            <person name="Barry K."/>
            <person name="LaButti K."/>
            <person name="Morin E."/>
            <person name="Salamov A."/>
            <person name="Lipzen A."/>
            <person name="Mereny Z."/>
            <person name="Hegedus B."/>
            <person name="Baldrian P."/>
            <person name="Stursova M."/>
            <person name="Weitz H."/>
            <person name="Taylor A."/>
            <person name="Grigoriev I.V."/>
            <person name="Nagy L.G."/>
            <person name="Martin F."/>
            <person name="Kauserud H."/>
        </authorList>
    </citation>
    <scope>NUCLEOTIDE SEQUENCE</scope>
    <source>
        <strain evidence="2">CBHHK067</strain>
    </source>
</reference>
<comment type="caution">
    <text evidence="2">The sequence shown here is derived from an EMBL/GenBank/DDBJ whole genome shotgun (WGS) entry which is preliminary data.</text>
</comment>
<name>A0AAD7H2S0_MYCRO</name>
<dbReference type="EMBL" id="JARKIE010000001">
    <property type="protein sequence ID" value="KAJ7710799.1"/>
    <property type="molecule type" value="Genomic_DNA"/>
</dbReference>
<accession>A0AAD7H2S0</accession>
<dbReference type="Proteomes" id="UP001221757">
    <property type="component" value="Unassembled WGS sequence"/>
</dbReference>
<proteinExistence type="predicted"/>
<gene>
    <name evidence="2" type="ORF">B0H17DRAFT_5359</name>
</gene>